<comment type="similarity">
    <text evidence="2 12">Belongs to the amiloride-sensitive sodium channel (TC 1.A.6) family.</text>
</comment>
<dbReference type="InterPro" id="IPR020903">
    <property type="entry name" value="ENaC_CS"/>
</dbReference>
<evidence type="ECO:0000256" key="4">
    <source>
        <dbReference type="ARBA" id="ARBA00022461"/>
    </source>
</evidence>
<keyword evidence="7" id="KW-0915">Sodium</keyword>
<evidence type="ECO:0000256" key="6">
    <source>
        <dbReference type="ARBA" id="ARBA00022989"/>
    </source>
</evidence>
<evidence type="ECO:0000256" key="7">
    <source>
        <dbReference type="ARBA" id="ARBA00023053"/>
    </source>
</evidence>
<evidence type="ECO:0000256" key="8">
    <source>
        <dbReference type="ARBA" id="ARBA00023065"/>
    </source>
</evidence>
<dbReference type="GO" id="GO:0005886">
    <property type="term" value="C:plasma membrane"/>
    <property type="evidence" value="ECO:0007669"/>
    <property type="project" value="TreeGrafter"/>
</dbReference>
<evidence type="ECO:0000256" key="11">
    <source>
        <dbReference type="ARBA" id="ARBA00023303"/>
    </source>
</evidence>
<dbReference type="PANTHER" id="PTHR11690">
    <property type="entry name" value="AMILORIDE-SENSITIVE SODIUM CHANNEL-RELATED"/>
    <property type="match status" value="1"/>
</dbReference>
<dbReference type="EMBL" id="QDEB01046206">
    <property type="protein sequence ID" value="RZC38133.1"/>
    <property type="molecule type" value="Genomic_DNA"/>
</dbReference>
<dbReference type="Proteomes" id="UP000292052">
    <property type="component" value="Unassembled WGS sequence"/>
</dbReference>
<keyword evidence="8 12" id="KW-0406">Ion transport</keyword>
<keyword evidence="5 12" id="KW-0812">Transmembrane</keyword>
<evidence type="ECO:0000313" key="15">
    <source>
        <dbReference type="Proteomes" id="UP000292052"/>
    </source>
</evidence>
<dbReference type="OrthoDB" id="6021021at2759"/>
<dbReference type="InterPro" id="IPR001873">
    <property type="entry name" value="ENaC"/>
</dbReference>
<evidence type="ECO:0000256" key="5">
    <source>
        <dbReference type="ARBA" id="ARBA00022692"/>
    </source>
</evidence>
<dbReference type="PROSITE" id="PS01206">
    <property type="entry name" value="ASC"/>
    <property type="match status" value="1"/>
</dbReference>
<keyword evidence="9 13" id="KW-0472">Membrane</keyword>
<organism evidence="14 15">
    <name type="scientific">Asbolus verrucosus</name>
    <name type="common">Desert ironclad beetle</name>
    <dbReference type="NCBI Taxonomy" id="1661398"/>
    <lineage>
        <taxon>Eukaryota</taxon>
        <taxon>Metazoa</taxon>
        <taxon>Ecdysozoa</taxon>
        <taxon>Arthropoda</taxon>
        <taxon>Hexapoda</taxon>
        <taxon>Insecta</taxon>
        <taxon>Pterygota</taxon>
        <taxon>Neoptera</taxon>
        <taxon>Endopterygota</taxon>
        <taxon>Coleoptera</taxon>
        <taxon>Polyphaga</taxon>
        <taxon>Cucujiformia</taxon>
        <taxon>Tenebrionidae</taxon>
        <taxon>Pimeliinae</taxon>
        <taxon>Asbolus</taxon>
    </lineage>
</organism>
<evidence type="ECO:0000256" key="9">
    <source>
        <dbReference type="ARBA" id="ARBA00023136"/>
    </source>
</evidence>
<dbReference type="Gene3D" id="2.60.470.10">
    <property type="entry name" value="Acid-sensing ion channels like domains"/>
    <property type="match status" value="1"/>
</dbReference>
<evidence type="ECO:0000256" key="1">
    <source>
        <dbReference type="ARBA" id="ARBA00004141"/>
    </source>
</evidence>
<keyword evidence="10 12" id="KW-0739">Sodium transport</keyword>
<dbReference type="PANTHER" id="PTHR11690:SF288">
    <property type="entry name" value="AMILORIDE-SENSITIVE NA+ CHANNEL-RELATED"/>
    <property type="match status" value="1"/>
</dbReference>
<keyword evidence="11 12" id="KW-0407">Ion channel</keyword>
<gene>
    <name evidence="14" type="ORF">BDFB_010238</name>
</gene>
<evidence type="ECO:0000256" key="12">
    <source>
        <dbReference type="RuleBase" id="RU000679"/>
    </source>
</evidence>
<dbReference type="Pfam" id="PF00858">
    <property type="entry name" value="ASC"/>
    <property type="match status" value="1"/>
</dbReference>
<protein>
    <submittedName>
        <fullName evidence="14">ASC domain containing protein</fullName>
    </submittedName>
</protein>
<keyword evidence="3 12" id="KW-0813">Transport</keyword>
<keyword evidence="6 13" id="KW-1133">Transmembrane helix</keyword>
<evidence type="ECO:0000313" key="14">
    <source>
        <dbReference type="EMBL" id="RZC38133.1"/>
    </source>
</evidence>
<keyword evidence="15" id="KW-1185">Reference proteome</keyword>
<dbReference type="AlphaFoldDB" id="A0A482VZT8"/>
<evidence type="ECO:0000256" key="13">
    <source>
        <dbReference type="SAM" id="Phobius"/>
    </source>
</evidence>
<reference evidence="14 15" key="1">
    <citation type="submission" date="2017-03" db="EMBL/GenBank/DDBJ databases">
        <title>Genome of the blue death feigning beetle - Asbolus verrucosus.</title>
        <authorList>
            <person name="Rider S.D."/>
        </authorList>
    </citation>
    <scope>NUCLEOTIDE SEQUENCE [LARGE SCALE GENOMIC DNA]</scope>
    <source>
        <strain evidence="14">Butters</strain>
        <tissue evidence="14">Head and leg muscle</tissue>
    </source>
</reference>
<name>A0A482VZT8_ASBVE</name>
<evidence type="ECO:0000256" key="3">
    <source>
        <dbReference type="ARBA" id="ARBA00022448"/>
    </source>
</evidence>
<comment type="caution">
    <text evidence="14">The sequence shown here is derived from an EMBL/GenBank/DDBJ whole genome shotgun (WGS) entry which is preliminary data.</text>
</comment>
<sequence length="508" mass="59386">MSNKCTSIRNYFREYCSRSSVHGFQYIGEKKRPIFERIWWFFVFAICLSGCAFSIYTVYKKWEQSPVIVNLANSGTPIYKIPFPAVTICPESKSAEDIFNYTDVMLKKERGELLDPLEDTRFEYMSLICNHDPNLRLSNNETFPEEFFDVVDDIKPKFYLENCLFMTVSDDCSSFFFPILTSEGICYTGNMLDRSEIFKENVVHYKNYHQTNSSGENWTLEDGYAKEAGLNVYPIRALASGAMNGLNFVINTPKKNRDFACKNSIQGYRVALHSPTTIPWPSQKFFRIPLHQSVTATIQPTRITISDRIKTYSPKHRNCYFANERPLRYFQKYTFSNCKLECLTNYTLMMCHCVNFFMPSRWKAKLTRIVSGDNTTEICGTGKIKCMKSAECKFLIFISRKSNFSNSVVLMQAAYLLRNLKTLDNFTYEDLKKSQMDLKCYCLPICSDLYYDAKITQTDWDWNSWLGFRRNSTELRELMLSLMEILYFLSVRLICNKRLFGRWTGPED</sequence>
<comment type="subcellular location">
    <subcellularLocation>
        <location evidence="1">Membrane</location>
        <topology evidence="1">Multi-pass membrane protein</topology>
    </subcellularLocation>
</comment>
<evidence type="ECO:0000256" key="10">
    <source>
        <dbReference type="ARBA" id="ARBA00023201"/>
    </source>
</evidence>
<keyword evidence="4 12" id="KW-0894">Sodium channel</keyword>
<evidence type="ECO:0000256" key="2">
    <source>
        <dbReference type="ARBA" id="ARBA00007193"/>
    </source>
</evidence>
<proteinExistence type="inferred from homology"/>
<feature type="transmembrane region" description="Helical" evidence="13">
    <location>
        <begin position="38"/>
        <end position="59"/>
    </location>
</feature>
<accession>A0A482VZT8</accession>
<dbReference type="GO" id="GO:0015280">
    <property type="term" value="F:ligand-gated sodium channel activity"/>
    <property type="evidence" value="ECO:0007669"/>
    <property type="project" value="TreeGrafter"/>
</dbReference>